<dbReference type="AlphaFoldDB" id="A0A183LR08"/>
<name>A0A183LR08_9TREM</name>
<dbReference type="Proteomes" id="UP000277204">
    <property type="component" value="Unassembled WGS sequence"/>
</dbReference>
<proteinExistence type="predicted"/>
<gene>
    <name evidence="1" type="ORF">SMRZ_LOCUS6233</name>
</gene>
<organism evidence="1 2">
    <name type="scientific">Schistosoma margrebowiei</name>
    <dbReference type="NCBI Taxonomy" id="48269"/>
    <lineage>
        <taxon>Eukaryota</taxon>
        <taxon>Metazoa</taxon>
        <taxon>Spiralia</taxon>
        <taxon>Lophotrochozoa</taxon>
        <taxon>Platyhelminthes</taxon>
        <taxon>Trematoda</taxon>
        <taxon>Digenea</taxon>
        <taxon>Strigeidida</taxon>
        <taxon>Schistosomatoidea</taxon>
        <taxon>Schistosomatidae</taxon>
        <taxon>Schistosoma</taxon>
    </lineage>
</organism>
<reference evidence="1 2" key="1">
    <citation type="submission" date="2018-11" db="EMBL/GenBank/DDBJ databases">
        <authorList>
            <consortium name="Pathogen Informatics"/>
        </authorList>
    </citation>
    <scope>NUCLEOTIDE SEQUENCE [LARGE SCALE GENOMIC DNA]</scope>
    <source>
        <strain evidence="1 2">Zambia</strain>
    </source>
</reference>
<evidence type="ECO:0000313" key="2">
    <source>
        <dbReference type="Proteomes" id="UP000277204"/>
    </source>
</evidence>
<keyword evidence="2" id="KW-1185">Reference proteome</keyword>
<evidence type="ECO:0000313" key="1">
    <source>
        <dbReference type="EMBL" id="VDO70030.1"/>
    </source>
</evidence>
<accession>A0A183LR08</accession>
<dbReference type="EMBL" id="UZAI01002284">
    <property type="protein sequence ID" value="VDO70030.1"/>
    <property type="molecule type" value="Genomic_DNA"/>
</dbReference>
<protein>
    <submittedName>
        <fullName evidence="1">Uncharacterized protein</fullName>
    </submittedName>
</protein>
<sequence length="133" mass="14557">MKTVVSNGAHHSAANISDESTYQGSLVVLLDIGHLNGSHVIDQISNKNEKYMSDASNDDLEPNEILIDTDYPSDPLSTNEIFKKFDGNVSEELNPNDPISSAVDLHHLVCSSELSIQCKKYDLNSHTNCNLGI</sequence>